<feature type="region of interest" description="Disordered" evidence="1">
    <location>
        <begin position="38"/>
        <end position="66"/>
    </location>
</feature>
<comment type="caution">
    <text evidence="2">The sequence shown here is derived from an EMBL/GenBank/DDBJ whole genome shotgun (WGS) entry which is preliminary data.</text>
</comment>
<reference evidence="2 3" key="1">
    <citation type="submission" date="2024-09" db="EMBL/GenBank/DDBJ databases">
        <authorList>
            <person name="Sun Q."/>
            <person name="Mori K."/>
        </authorList>
    </citation>
    <scope>NUCLEOTIDE SEQUENCE [LARGE SCALE GENOMIC DNA]</scope>
    <source>
        <strain evidence="2 3">JCM 3324</strain>
    </source>
</reference>
<protein>
    <submittedName>
        <fullName evidence="2">Uncharacterized protein</fullName>
    </submittedName>
</protein>
<evidence type="ECO:0000313" key="3">
    <source>
        <dbReference type="Proteomes" id="UP001589568"/>
    </source>
</evidence>
<dbReference type="EMBL" id="JBHMCF010000002">
    <property type="protein sequence ID" value="MFB9468080.1"/>
    <property type="molecule type" value="Genomic_DNA"/>
</dbReference>
<sequence>MSVRRRPRATREVGIQMERFRRFWSWCLDALGTELAGARREHHHPLDEPPGANGRPDFNDEEEDDE</sequence>
<keyword evidence="3" id="KW-1185">Reference proteome</keyword>
<evidence type="ECO:0000313" key="2">
    <source>
        <dbReference type="EMBL" id="MFB9468080.1"/>
    </source>
</evidence>
<gene>
    <name evidence="2" type="ORF">ACFFR3_01100</name>
</gene>
<proteinExistence type="predicted"/>
<organism evidence="2 3">
    <name type="scientific">Nonomuraea salmonea</name>
    <dbReference type="NCBI Taxonomy" id="46181"/>
    <lineage>
        <taxon>Bacteria</taxon>
        <taxon>Bacillati</taxon>
        <taxon>Actinomycetota</taxon>
        <taxon>Actinomycetes</taxon>
        <taxon>Streptosporangiales</taxon>
        <taxon>Streptosporangiaceae</taxon>
        <taxon>Nonomuraea</taxon>
    </lineage>
</organism>
<name>A0ABV5NCQ8_9ACTN</name>
<evidence type="ECO:0000256" key="1">
    <source>
        <dbReference type="SAM" id="MobiDB-lite"/>
    </source>
</evidence>
<accession>A0ABV5NCQ8</accession>
<dbReference type="Proteomes" id="UP001589568">
    <property type="component" value="Unassembled WGS sequence"/>
</dbReference>
<dbReference type="RefSeq" id="WP_379482449.1">
    <property type="nucleotide sequence ID" value="NZ_JBHMCF010000002.1"/>
</dbReference>